<dbReference type="AlphaFoldDB" id="V6MFN7"/>
<organism evidence="1 2">
    <name type="scientific">Brevibacillus panacihumi W25</name>
    <dbReference type="NCBI Taxonomy" id="1408254"/>
    <lineage>
        <taxon>Bacteria</taxon>
        <taxon>Bacillati</taxon>
        <taxon>Bacillota</taxon>
        <taxon>Bacilli</taxon>
        <taxon>Bacillales</taxon>
        <taxon>Paenibacillaceae</taxon>
        <taxon>Brevibacillus</taxon>
    </lineage>
</organism>
<dbReference type="STRING" id="1408254.T458_00725"/>
<accession>V6MFN7</accession>
<evidence type="ECO:0000313" key="1">
    <source>
        <dbReference type="EMBL" id="EST56730.1"/>
    </source>
</evidence>
<name>V6MFN7_9BACL</name>
<proteinExistence type="predicted"/>
<dbReference type="Proteomes" id="UP000017973">
    <property type="component" value="Unassembled WGS sequence"/>
</dbReference>
<sequence length="40" mass="4728">MPEQEFSDNTNGSGKKIALVPFLAKDFHFFTFFYCKYPDF</sequence>
<dbReference type="PATRIC" id="fig|1408254.3.peg.150"/>
<reference evidence="1 2" key="1">
    <citation type="journal article" date="2014" name="Genome Announc.">
        <title>Draft Genome Sequence of Brevibacillus panacihumi Strain W25, a Halotolerant Hydrocarbon-Degrading Bacterium.</title>
        <authorList>
            <person name="Wang X."/>
            <person name="Jin D."/>
            <person name="Zhou L."/>
            <person name="Wu L."/>
            <person name="An W."/>
            <person name="Chen Y."/>
            <person name="Zhao L."/>
        </authorList>
    </citation>
    <scope>NUCLEOTIDE SEQUENCE [LARGE SCALE GENOMIC DNA]</scope>
    <source>
        <strain evidence="1 2">W25</strain>
    </source>
</reference>
<gene>
    <name evidence="1" type="ORF">T458_00725</name>
</gene>
<protein>
    <submittedName>
        <fullName evidence="1">Uncharacterized protein</fullName>
    </submittedName>
</protein>
<comment type="caution">
    <text evidence="1">The sequence shown here is derived from an EMBL/GenBank/DDBJ whole genome shotgun (WGS) entry which is preliminary data.</text>
</comment>
<dbReference type="EMBL" id="AYJU01000001">
    <property type="protein sequence ID" value="EST56730.1"/>
    <property type="molecule type" value="Genomic_DNA"/>
</dbReference>
<keyword evidence="2" id="KW-1185">Reference proteome</keyword>
<dbReference type="HOGENOM" id="CLU_3285985_0_0_9"/>
<evidence type="ECO:0000313" key="2">
    <source>
        <dbReference type="Proteomes" id="UP000017973"/>
    </source>
</evidence>